<dbReference type="PANTHER" id="PTHR11654">
    <property type="entry name" value="OLIGOPEPTIDE TRANSPORTER-RELATED"/>
    <property type="match status" value="1"/>
</dbReference>
<comment type="subcellular location">
    <subcellularLocation>
        <location evidence="1">Membrane</location>
        <topology evidence="1">Multi-pass membrane protein</topology>
    </subcellularLocation>
</comment>
<feature type="transmembrane region" description="Helical" evidence="8">
    <location>
        <begin position="545"/>
        <end position="567"/>
    </location>
</feature>
<dbReference type="Proteomes" id="UP000481288">
    <property type="component" value="Unassembled WGS sequence"/>
</dbReference>
<sequence>MANDAGNFASDPHSADPKKEIVVAYPYEHNISSFDYSSDDAEGDFPTQEERRTLRRVPDKIPWMVYTVAFIELVERFSFYGTIIAYTNFVQQPLPDGSRTGAGGADGQSGALNMGQRASTGITTFNSFWVYVIPLFGAYVADVHWGRFKTICIALAVAILGHIILVISAIPDIITHPKASLPTFIIGLVLMGLGTGSFKPNISPLIVEQVSNRRMSIKVLPSGERVIVDPTATQSRVYHYFYLFINFGAITGVLGMTYSEKYLGYWITFLLPTGLILLCPILLWFCRNRYVRTPPQGSVLGKAFRIFLFANKGRWSLNPLKTYRNLHDGTFWEVVKPSYLGPNRRPSWMTFDDQWVMRLLVALLLALCSLYNNFTSQAAVMNLGGIPNDLIPFLDPVIIMVLIPFCDLLVYPTLRKAKIRFTPIRKITIGFFMGSLAMVWAAVIQVYIYKTSICGNYASDVLPAELGGDGLEYCPPINLTVWAQTGAYVLIGISEIFASITSLEYAFSKAPVNMRSLVMAFAMLMSGIASAIGEGFSSLSTDPLLVWNYGSMAVLSFLGGVGFWFTFRKLDIEEDDLNMLPAGNINLTSASETQSMESTEMSDLERASAPRQGSKAT</sequence>
<dbReference type="EMBL" id="QGMG01001364">
    <property type="protein sequence ID" value="TVY48869.1"/>
    <property type="molecule type" value="Genomic_DNA"/>
</dbReference>
<dbReference type="SUPFAM" id="SSF103473">
    <property type="entry name" value="MFS general substrate transporter"/>
    <property type="match status" value="1"/>
</dbReference>
<keyword evidence="4 8" id="KW-0812">Transmembrane</keyword>
<feature type="transmembrane region" description="Helical" evidence="8">
    <location>
        <begin position="514"/>
        <end position="533"/>
    </location>
</feature>
<evidence type="ECO:0000256" key="6">
    <source>
        <dbReference type="ARBA" id="ARBA00023136"/>
    </source>
</evidence>
<dbReference type="FunFam" id="1.20.1250.20:FF:000085">
    <property type="entry name" value="MFS peptide transporter Ptr2"/>
    <property type="match status" value="1"/>
</dbReference>
<feature type="transmembrane region" description="Helical" evidence="8">
    <location>
        <begin position="153"/>
        <end position="174"/>
    </location>
</feature>
<feature type="transmembrane region" description="Helical" evidence="8">
    <location>
        <begin position="180"/>
        <end position="198"/>
    </location>
</feature>
<dbReference type="InterPro" id="IPR036259">
    <property type="entry name" value="MFS_trans_sf"/>
</dbReference>
<gene>
    <name evidence="9" type="primary">PTR2_3</name>
    <name evidence="9" type="ORF">LCER1_G006931</name>
</gene>
<organism evidence="9 10">
    <name type="scientific">Lachnellula cervina</name>
    <dbReference type="NCBI Taxonomy" id="1316786"/>
    <lineage>
        <taxon>Eukaryota</taxon>
        <taxon>Fungi</taxon>
        <taxon>Dikarya</taxon>
        <taxon>Ascomycota</taxon>
        <taxon>Pezizomycotina</taxon>
        <taxon>Leotiomycetes</taxon>
        <taxon>Helotiales</taxon>
        <taxon>Lachnaceae</taxon>
        <taxon>Lachnellula</taxon>
    </lineage>
</organism>
<keyword evidence="6 8" id="KW-0472">Membrane</keyword>
<name>A0A7D8UVT7_9HELO</name>
<proteinExistence type="inferred from homology"/>
<dbReference type="GO" id="GO:0005886">
    <property type="term" value="C:plasma membrane"/>
    <property type="evidence" value="ECO:0007669"/>
    <property type="project" value="UniProtKB-ARBA"/>
</dbReference>
<dbReference type="Gene3D" id="1.20.1250.20">
    <property type="entry name" value="MFS general substrate transporter like domains"/>
    <property type="match status" value="1"/>
</dbReference>
<reference evidence="9 10" key="1">
    <citation type="submission" date="2018-05" db="EMBL/GenBank/DDBJ databases">
        <title>Whole genome sequencing for identification of molecular markers to develop diagnostic detection tools for the regulated plant pathogen Lachnellula willkommii.</title>
        <authorList>
            <person name="Giroux E."/>
            <person name="Bilodeau G."/>
        </authorList>
    </citation>
    <scope>NUCLEOTIDE SEQUENCE [LARGE SCALE GENOMIC DNA]</scope>
    <source>
        <strain evidence="9 10">CBS 625.97</strain>
    </source>
</reference>
<protein>
    <submittedName>
        <fullName evidence="9">Peptide transporter PTR2</fullName>
    </submittedName>
</protein>
<comment type="caution">
    <text evidence="9">The sequence shown here is derived from an EMBL/GenBank/DDBJ whole genome shotgun (WGS) entry which is preliminary data.</text>
</comment>
<keyword evidence="5 8" id="KW-1133">Transmembrane helix</keyword>
<evidence type="ECO:0000256" key="2">
    <source>
        <dbReference type="ARBA" id="ARBA00005982"/>
    </source>
</evidence>
<dbReference type="InterPro" id="IPR000109">
    <property type="entry name" value="POT_fam"/>
</dbReference>
<feature type="transmembrane region" description="Helical" evidence="8">
    <location>
        <begin position="394"/>
        <end position="414"/>
    </location>
</feature>
<feature type="transmembrane region" description="Helical" evidence="8">
    <location>
        <begin position="487"/>
        <end position="507"/>
    </location>
</feature>
<feature type="compositionally biased region" description="Low complexity" evidence="7">
    <location>
        <begin position="591"/>
        <end position="601"/>
    </location>
</feature>
<evidence type="ECO:0000256" key="4">
    <source>
        <dbReference type="ARBA" id="ARBA00022692"/>
    </source>
</evidence>
<evidence type="ECO:0000313" key="10">
    <source>
        <dbReference type="Proteomes" id="UP000481288"/>
    </source>
</evidence>
<feature type="transmembrane region" description="Helical" evidence="8">
    <location>
        <begin position="240"/>
        <end position="259"/>
    </location>
</feature>
<dbReference type="AlphaFoldDB" id="A0A7D8UVT7"/>
<evidence type="ECO:0000256" key="5">
    <source>
        <dbReference type="ARBA" id="ARBA00022989"/>
    </source>
</evidence>
<feature type="transmembrane region" description="Helical" evidence="8">
    <location>
        <begin position="265"/>
        <end position="286"/>
    </location>
</feature>
<dbReference type="OrthoDB" id="8904098at2759"/>
<feature type="transmembrane region" description="Helical" evidence="8">
    <location>
        <begin position="122"/>
        <end position="141"/>
    </location>
</feature>
<accession>A0A7D8UVT7</accession>
<evidence type="ECO:0000313" key="9">
    <source>
        <dbReference type="EMBL" id="TVY48869.1"/>
    </source>
</evidence>
<dbReference type="Pfam" id="PF00854">
    <property type="entry name" value="PTR2"/>
    <property type="match status" value="2"/>
</dbReference>
<comment type="similarity">
    <text evidence="2">Belongs to the major facilitator superfamily. Proton-dependent oligopeptide transporter (POT/PTR) (TC 2.A.17) family.</text>
</comment>
<evidence type="ECO:0000256" key="3">
    <source>
        <dbReference type="ARBA" id="ARBA00022448"/>
    </source>
</evidence>
<feature type="region of interest" description="Disordered" evidence="7">
    <location>
        <begin position="591"/>
        <end position="617"/>
    </location>
</feature>
<keyword evidence="10" id="KW-1185">Reference proteome</keyword>
<dbReference type="GO" id="GO:0071916">
    <property type="term" value="F:dipeptide transmembrane transporter activity"/>
    <property type="evidence" value="ECO:0007669"/>
    <property type="project" value="UniProtKB-ARBA"/>
</dbReference>
<evidence type="ECO:0000256" key="7">
    <source>
        <dbReference type="SAM" id="MobiDB-lite"/>
    </source>
</evidence>
<evidence type="ECO:0000256" key="1">
    <source>
        <dbReference type="ARBA" id="ARBA00004141"/>
    </source>
</evidence>
<feature type="transmembrane region" description="Helical" evidence="8">
    <location>
        <begin position="426"/>
        <end position="448"/>
    </location>
</feature>
<evidence type="ECO:0000256" key="8">
    <source>
        <dbReference type="SAM" id="Phobius"/>
    </source>
</evidence>
<feature type="transmembrane region" description="Helical" evidence="8">
    <location>
        <begin position="355"/>
        <end position="374"/>
    </location>
</feature>
<keyword evidence="3" id="KW-0813">Transport</keyword>